<feature type="domain" description="CAAX prenyl protease 2/Lysostaphin resistance protein A-like" evidence="3">
    <location>
        <begin position="173"/>
        <end position="269"/>
    </location>
</feature>
<keyword evidence="2" id="KW-0812">Transmembrane</keyword>
<dbReference type="EMBL" id="JBHTAG010000003">
    <property type="protein sequence ID" value="MFC7098206.1"/>
    <property type="molecule type" value="Genomic_DNA"/>
</dbReference>
<feature type="transmembrane region" description="Helical" evidence="2">
    <location>
        <begin position="171"/>
        <end position="191"/>
    </location>
</feature>
<feature type="transmembrane region" description="Helical" evidence="2">
    <location>
        <begin position="211"/>
        <end position="230"/>
    </location>
</feature>
<dbReference type="GO" id="GO:0004175">
    <property type="term" value="F:endopeptidase activity"/>
    <property type="evidence" value="ECO:0007669"/>
    <property type="project" value="UniProtKB-ARBA"/>
</dbReference>
<name>A0ABD5WY26_9EURY</name>
<keyword evidence="5" id="KW-1185">Reference proteome</keyword>
<organism evidence="4 5">
    <name type="scientific">Halobaculum marinum</name>
    <dbReference type="NCBI Taxonomy" id="3031996"/>
    <lineage>
        <taxon>Archaea</taxon>
        <taxon>Methanobacteriati</taxon>
        <taxon>Methanobacteriota</taxon>
        <taxon>Stenosarchaea group</taxon>
        <taxon>Halobacteria</taxon>
        <taxon>Halobacteriales</taxon>
        <taxon>Haloferacaceae</taxon>
        <taxon>Halobaculum</taxon>
    </lineage>
</organism>
<evidence type="ECO:0000256" key="1">
    <source>
        <dbReference type="SAM" id="MobiDB-lite"/>
    </source>
</evidence>
<dbReference type="EC" id="3.4.-.-" evidence="4"/>
<feature type="transmembrane region" description="Helical" evidence="2">
    <location>
        <begin position="120"/>
        <end position="142"/>
    </location>
</feature>
<dbReference type="GeneID" id="79270871"/>
<dbReference type="Proteomes" id="UP001596388">
    <property type="component" value="Unassembled WGS sequence"/>
</dbReference>
<dbReference type="RefSeq" id="WP_276237291.1">
    <property type="nucleotide sequence ID" value="NZ_CP119989.1"/>
</dbReference>
<feature type="region of interest" description="Disordered" evidence="1">
    <location>
        <begin position="29"/>
        <end position="77"/>
    </location>
</feature>
<gene>
    <name evidence="4" type="ORF">ACFQKD_12920</name>
</gene>
<feature type="transmembrane region" description="Helical" evidence="2">
    <location>
        <begin position="242"/>
        <end position="266"/>
    </location>
</feature>
<comment type="caution">
    <text evidence="4">The sequence shown here is derived from an EMBL/GenBank/DDBJ whole genome shotgun (WGS) entry which is preliminary data.</text>
</comment>
<accession>A0ABD5WY26</accession>
<dbReference type="InterPro" id="IPR003675">
    <property type="entry name" value="Rce1/LyrA-like_dom"/>
</dbReference>
<reference evidence="4 5" key="1">
    <citation type="journal article" date="2019" name="Int. J. Syst. Evol. Microbiol.">
        <title>The Global Catalogue of Microorganisms (GCM) 10K type strain sequencing project: providing services to taxonomists for standard genome sequencing and annotation.</title>
        <authorList>
            <consortium name="The Broad Institute Genomics Platform"/>
            <consortium name="The Broad Institute Genome Sequencing Center for Infectious Disease"/>
            <person name="Wu L."/>
            <person name="Ma J."/>
        </authorList>
    </citation>
    <scope>NUCLEOTIDE SEQUENCE [LARGE SCALE GENOMIC DNA]</scope>
    <source>
        <strain evidence="4 5">DT55</strain>
    </source>
</reference>
<evidence type="ECO:0000313" key="4">
    <source>
        <dbReference type="EMBL" id="MFC7098206.1"/>
    </source>
</evidence>
<dbReference type="GO" id="GO:0080120">
    <property type="term" value="P:CAAX-box protein maturation"/>
    <property type="evidence" value="ECO:0007669"/>
    <property type="project" value="UniProtKB-ARBA"/>
</dbReference>
<proteinExistence type="predicted"/>
<keyword evidence="2" id="KW-0472">Membrane</keyword>
<dbReference type="Pfam" id="PF02517">
    <property type="entry name" value="Rce1-like"/>
    <property type="match status" value="1"/>
</dbReference>
<dbReference type="AlphaFoldDB" id="A0ABD5WY26"/>
<keyword evidence="4" id="KW-0378">Hydrolase</keyword>
<protein>
    <submittedName>
        <fullName evidence="4">CPBP family intramembrane glutamic endopeptidase</fullName>
        <ecNumber evidence="4">3.4.-.-</ecNumber>
    </submittedName>
</protein>
<evidence type="ECO:0000259" key="3">
    <source>
        <dbReference type="Pfam" id="PF02517"/>
    </source>
</evidence>
<evidence type="ECO:0000313" key="5">
    <source>
        <dbReference type="Proteomes" id="UP001596388"/>
    </source>
</evidence>
<sequence>MTRWTAFVGLSGVVLALLLGLARLSEAQFSSTPEPAARTPDTPSAPEDTGPATTTPYHPAADHDPGLATPERSPVADREAVTAMSAGTLLANVAISQGTFGALLVAAAVWASVPADALGLVPLVTPATLALGVALGVALWLASEAGGRLAERWGVAVNEEMRGALAPRSRVGWAVLLLAVLPTVALFEEFLFRAVLVGAFSTAAAATGVPASPWLLAALSSVAFALGHGAQGRAGVVATGTLGFVLAAAFLLSGSFALVAVAHYLVNALTFVIHEGLGVDW</sequence>
<keyword evidence="2" id="KW-1133">Transmembrane helix</keyword>
<evidence type="ECO:0000256" key="2">
    <source>
        <dbReference type="SAM" id="Phobius"/>
    </source>
</evidence>